<feature type="transmembrane region" description="Helical" evidence="7">
    <location>
        <begin position="15"/>
        <end position="34"/>
    </location>
</feature>
<evidence type="ECO:0000256" key="5">
    <source>
        <dbReference type="ARBA" id="ARBA00023128"/>
    </source>
</evidence>
<organism evidence="8 9">
    <name type="scientific">Dendrothele bispora (strain CBS 962.96)</name>
    <dbReference type="NCBI Taxonomy" id="1314807"/>
    <lineage>
        <taxon>Eukaryota</taxon>
        <taxon>Fungi</taxon>
        <taxon>Dikarya</taxon>
        <taxon>Basidiomycota</taxon>
        <taxon>Agaricomycotina</taxon>
        <taxon>Agaricomycetes</taxon>
        <taxon>Agaricomycetidae</taxon>
        <taxon>Agaricales</taxon>
        <taxon>Agaricales incertae sedis</taxon>
        <taxon>Dendrothele</taxon>
    </lineage>
</organism>
<evidence type="ECO:0000256" key="4">
    <source>
        <dbReference type="ARBA" id="ARBA00022792"/>
    </source>
</evidence>
<evidence type="ECO:0000256" key="6">
    <source>
        <dbReference type="ARBA" id="ARBA00023136"/>
    </source>
</evidence>
<comment type="pathway">
    <text evidence="2 7">Energy metabolism; oxidative phosphorylation.</text>
</comment>
<keyword evidence="4 7" id="KW-0999">Mitochondrion inner membrane</keyword>
<comment type="subunit">
    <text evidence="7">Component of the cytochrome c oxidase (complex IV, CIV), a multisubunit enzyme composed of a catalytic core of 3 subunits and several supernumerary subunits. The complex exists as a monomer or a dimer and forms supercomplexes (SCs) in the inner mitochondrial membrane with ubiquinol-cytochrome c oxidoreductase (cytochrome b-c1 complex, complex III, CIII).</text>
</comment>
<dbReference type="InterPro" id="IPR036636">
    <property type="entry name" value="COX7C/Cox8_sf"/>
</dbReference>
<protein>
    <recommendedName>
        <fullName evidence="7">Cytochrome c oxidase subunit 8, mitochondrial</fullName>
    </recommendedName>
    <alternativeName>
        <fullName evidence="7">Cytochrome c oxidase polypeptide VIII</fullName>
    </alternativeName>
</protein>
<dbReference type="GO" id="GO:0006123">
    <property type="term" value="P:mitochondrial electron transport, cytochrome c to oxygen"/>
    <property type="evidence" value="ECO:0007669"/>
    <property type="project" value="UniProtKB-UniRule"/>
</dbReference>
<keyword evidence="6 7" id="KW-0472">Membrane</keyword>
<dbReference type="OrthoDB" id="9974841at2759"/>
<reference evidence="8 9" key="1">
    <citation type="journal article" date="2019" name="Nat. Ecol. Evol.">
        <title>Megaphylogeny resolves global patterns of mushroom evolution.</title>
        <authorList>
            <person name="Varga T."/>
            <person name="Krizsan K."/>
            <person name="Foldi C."/>
            <person name="Dima B."/>
            <person name="Sanchez-Garcia M."/>
            <person name="Sanchez-Ramirez S."/>
            <person name="Szollosi G.J."/>
            <person name="Szarkandi J.G."/>
            <person name="Papp V."/>
            <person name="Albert L."/>
            <person name="Andreopoulos W."/>
            <person name="Angelini C."/>
            <person name="Antonin V."/>
            <person name="Barry K.W."/>
            <person name="Bougher N.L."/>
            <person name="Buchanan P."/>
            <person name="Buyck B."/>
            <person name="Bense V."/>
            <person name="Catcheside P."/>
            <person name="Chovatia M."/>
            <person name="Cooper J."/>
            <person name="Damon W."/>
            <person name="Desjardin D."/>
            <person name="Finy P."/>
            <person name="Geml J."/>
            <person name="Haridas S."/>
            <person name="Hughes K."/>
            <person name="Justo A."/>
            <person name="Karasinski D."/>
            <person name="Kautmanova I."/>
            <person name="Kiss B."/>
            <person name="Kocsube S."/>
            <person name="Kotiranta H."/>
            <person name="LaButti K.M."/>
            <person name="Lechner B.E."/>
            <person name="Liimatainen K."/>
            <person name="Lipzen A."/>
            <person name="Lukacs Z."/>
            <person name="Mihaltcheva S."/>
            <person name="Morgado L.N."/>
            <person name="Niskanen T."/>
            <person name="Noordeloos M.E."/>
            <person name="Ohm R.A."/>
            <person name="Ortiz-Santana B."/>
            <person name="Ovrebo C."/>
            <person name="Racz N."/>
            <person name="Riley R."/>
            <person name="Savchenko A."/>
            <person name="Shiryaev A."/>
            <person name="Soop K."/>
            <person name="Spirin V."/>
            <person name="Szebenyi C."/>
            <person name="Tomsovsky M."/>
            <person name="Tulloss R.E."/>
            <person name="Uehling J."/>
            <person name="Grigoriev I.V."/>
            <person name="Vagvolgyi C."/>
            <person name="Papp T."/>
            <person name="Martin F.M."/>
            <person name="Miettinen O."/>
            <person name="Hibbett D.S."/>
            <person name="Nagy L.G."/>
        </authorList>
    </citation>
    <scope>NUCLEOTIDE SEQUENCE [LARGE SCALE GENOMIC DNA]</scope>
    <source>
        <strain evidence="8 9">CBS 962.96</strain>
    </source>
</reference>
<dbReference type="InterPro" id="IPR004202">
    <property type="entry name" value="COX7C/Cox8"/>
</dbReference>
<dbReference type="GO" id="GO:0005743">
    <property type="term" value="C:mitochondrial inner membrane"/>
    <property type="evidence" value="ECO:0007669"/>
    <property type="project" value="UniProtKB-SubCell"/>
</dbReference>
<keyword evidence="7" id="KW-0809">Transit peptide</keyword>
<comment type="subcellular location">
    <subcellularLocation>
        <location evidence="1 7">Mitochondrion inner membrane</location>
        <topology evidence="1 7">Single-pass membrane protein</topology>
    </subcellularLocation>
</comment>
<gene>
    <name evidence="8" type="ORF">K435DRAFT_785476</name>
</gene>
<dbReference type="UniPathway" id="UPA00705"/>
<keyword evidence="7" id="KW-0812">Transmembrane</keyword>
<evidence type="ECO:0000256" key="1">
    <source>
        <dbReference type="ARBA" id="ARBA00004434"/>
    </source>
</evidence>
<dbReference type="Pfam" id="PF02935">
    <property type="entry name" value="COX7C"/>
    <property type="match status" value="1"/>
</dbReference>
<sequence>MPFDYLDTRAFTKKFIAYLGVGFALPWIAVWWTWHRPGGFKNPTDKIDWSIHMK</sequence>
<evidence type="ECO:0000313" key="9">
    <source>
        <dbReference type="Proteomes" id="UP000297245"/>
    </source>
</evidence>
<comment type="similarity">
    <text evidence="3 7">Belongs to the cytochrome c oxidase VIIc family.</text>
</comment>
<comment type="function">
    <text evidence="7">Component of the cytochrome c oxidase, the last enzyme in the mitochondrial electron transport chain which drives oxidative phosphorylation. The respiratory chain contains 3 multisubunit complexes succinate dehydrogenase (complex II, CII), ubiquinol-cytochrome c oxidoreductase (cytochrome b-c1 complex, complex III, CIII) and cytochrome c oxidase (complex IV, CIV), that cooperate to transfer electrons derived from NADH and succinate to molecular oxygen, creating an electrochemical gradient over the inner membrane that drives transmembrane transport and the ATP synthase. Cytochrome c oxidase is the component of the respiratory chain that catalyzes the reduction of oxygen to water. Electrons originating from reduced cytochrome c in the intermembrane space (IMS) are transferred via the dinuclear copper A center (CU(A)) of subunit 2 and heme A of subunit 1 to the active site in subunit 1, a binuclear center (BNC) formed by heme A3 and copper B (CU(B)). The BNC reduces molecular oxygen to 2 water molecules using 4 electrons from cytochrome c in the IMS and 4 protons from the mitochondrial matrix.</text>
</comment>
<dbReference type="EMBL" id="ML179911">
    <property type="protein sequence ID" value="THU80368.1"/>
    <property type="molecule type" value="Genomic_DNA"/>
</dbReference>
<proteinExistence type="inferred from homology"/>
<keyword evidence="9" id="KW-1185">Reference proteome</keyword>
<dbReference type="Proteomes" id="UP000297245">
    <property type="component" value="Unassembled WGS sequence"/>
</dbReference>
<accession>A0A4S8KXP8</accession>
<name>A0A4S8KXP8_DENBC</name>
<dbReference type="Gene3D" id="4.10.49.10">
    <property type="entry name" value="Cytochrome c oxidase subunit VIIc"/>
    <property type="match status" value="1"/>
</dbReference>
<evidence type="ECO:0000256" key="7">
    <source>
        <dbReference type="RuleBase" id="RU368123"/>
    </source>
</evidence>
<dbReference type="AlphaFoldDB" id="A0A4S8KXP8"/>
<evidence type="ECO:0000256" key="2">
    <source>
        <dbReference type="ARBA" id="ARBA00004673"/>
    </source>
</evidence>
<keyword evidence="7" id="KW-1133">Transmembrane helix</keyword>
<dbReference type="GO" id="GO:0045277">
    <property type="term" value="C:respiratory chain complex IV"/>
    <property type="evidence" value="ECO:0007669"/>
    <property type="project" value="UniProtKB-UniRule"/>
</dbReference>
<evidence type="ECO:0000256" key="3">
    <source>
        <dbReference type="ARBA" id="ARBA00010514"/>
    </source>
</evidence>
<evidence type="ECO:0000313" key="8">
    <source>
        <dbReference type="EMBL" id="THU80368.1"/>
    </source>
</evidence>
<keyword evidence="5 7" id="KW-0496">Mitochondrion</keyword>